<dbReference type="InterPro" id="IPR010036">
    <property type="entry name" value="MDP_1_eu_arc"/>
</dbReference>
<keyword evidence="2" id="KW-1185">Reference proteome</keyword>
<reference evidence="1" key="2">
    <citation type="journal article" date="2023" name="Science">
        <title>Genomic signatures of disease resistance in endangered staghorn corals.</title>
        <authorList>
            <person name="Vollmer S.V."/>
            <person name="Selwyn J.D."/>
            <person name="Despard B.A."/>
            <person name="Roesel C.L."/>
        </authorList>
    </citation>
    <scope>NUCLEOTIDE SEQUENCE</scope>
    <source>
        <strain evidence="1">K2</strain>
    </source>
</reference>
<evidence type="ECO:0000313" key="1">
    <source>
        <dbReference type="EMBL" id="KAK2556900.1"/>
    </source>
</evidence>
<proteinExistence type="predicted"/>
<name>A0AAD9Q9Q7_ACRCE</name>
<dbReference type="InterPro" id="IPR036412">
    <property type="entry name" value="HAD-like_sf"/>
</dbReference>
<dbReference type="PANTHER" id="PTHR17901">
    <property type="entry name" value="MAGNESIUM-DEPENDENT PHOSPHATASE 1 MDP1"/>
    <property type="match status" value="1"/>
</dbReference>
<accession>A0AAD9Q9Q7</accession>
<dbReference type="Pfam" id="PF12689">
    <property type="entry name" value="Acid_PPase"/>
    <property type="match status" value="1"/>
</dbReference>
<dbReference type="GO" id="GO:0003993">
    <property type="term" value="F:acid phosphatase activity"/>
    <property type="evidence" value="ECO:0007669"/>
    <property type="project" value="TreeGrafter"/>
</dbReference>
<protein>
    <submittedName>
        <fullName evidence="1">Magnesium-dependent phosphatase 1</fullName>
    </submittedName>
</protein>
<gene>
    <name evidence="1" type="ORF">P5673_021118</name>
</gene>
<dbReference type="EMBL" id="JARQWQ010000053">
    <property type="protein sequence ID" value="KAK2556900.1"/>
    <property type="molecule type" value="Genomic_DNA"/>
</dbReference>
<reference evidence="1" key="1">
    <citation type="journal article" date="2023" name="G3 (Bethesda)">
        <title>Whole genome assembly and annotation of the endangered Caribbean coral Acropora cervicornis.</title>
        <authorList>
            <person name="Selwyn J.D."/>
            <person name="Vollmer S.V."/>
        </authorList>
    </citation>
    <scope>NUCLEOTIDE SEQUENCE</scope>
    <source>
        <strain evidence="1">K2</strain>
    </source>
</reference>
<evidence type="ECO:0000313" key="2">
    <source>
        <dbReference type="Proteomes" id="UP001249851"/>
    </source>
</evidence>
<comment type="caution">
    <text evidence="1">The sequence shown here is derived from an EMBL/GenBank/DDBJ whole genome shotgun (WGS) entry which is preliminary data.</text>
</comment>
<dbReference type="NCBIfam" id="TIGR01685">
    <property type="entry name" value="MDP-1"/>
    <property type="match status" value="1"/>
</dbReference>
<dbReference type="InterPro" id="IPR023214">
    <property type="entry name" value="HAD_sf"/>
</dbReference>
<dbReference type="AlphaFoldDB" id="A0AAD9Q9Q7"/>
<dbReference type="SUPFAM" id="SSF56784">
    <property type="entry name" value="HAD-like"/>
    <property type="match status" value="1"/>
</dbReference>
<sequence>MLCDAFRLSLQNSLKALNKTLPSLAQRSEHWDLVYDWDLQIMSTALEEIAGKHLPQLIVFDLVHRVKKIISHNGQETNIILLNLHGSVEDRRGYKIKLYDDSLAILELLKAKGICMAAASRTDDPPAAKELLRALDIDQYFTYKEIYPGSKVSHFKKFTQASGISYADMLFFDDEERNIDDISRLGVTCVLVEQGMKHTVLENGLKKFASKHAR</sequence>
<dbReference type="Gene3D" id="3.40.50.1000">
    <property type="entry name" value="HAD superfamily/HAD-like"/>
    <property type="match status" value="1"/>
</dbReference>
<dbReference type="Proteomes" id="UP001249851">
    <property type="component" value="Unassembled WGS sequence"/>
</dbReference>
<dbReference type="PANTHER" id="PTHR17901:SF14">
    <property type="entry name" value="MAGNESIUM-DEPENDENT PHOSPHATASE 1"/>
    <property type="match status" value="1"/>
</dbReference>
<organism evidence="1 2">
    <name type="scientific">Acropora cervicornis</name>
    <name type="common">Staghorn coral</name>
    <dbReference type="NCBI Taxonomy" id="6130"/>
    <lineage>
        <taxon>Eukaryota</taxon>
        <taxon>Metazoa</taxon>
        <taxon>Cnidaria</taxon>
        <taxon>Anthozoa</taxon>
        <taxon>Hexacorallia</taxon>
        <taxon>Scleractinia</taxon>
        <taxon>Astrocoeniina</taxon>
        <taxon>Acroporidae</taxon>
        <taxon>Acropora</taxon>
    </lineage>
</organism>